<evidence type="ECO:0000313" key="1">
    <source>
        <dbReference type="EMBL" id="EMI57044.1"/>
    </source>
</evidence>
<gene>
    <name evidence="1" type="ORF">RSSM_01513</name>
</gene>
<accession>M5U6Y2</accession>
<comment type="caution">
    <text evidence="1">The sequence shown here is derived from an EMBL/GenBank/DDBJ whole genome shotgun (WGS) entry which is preliminary data.</text>
</comment>
<organism evidence="1 2">
    <name type="scientific">Rhodopirellula sallentina SM41</name>
    <dbReference type="NCBI Taxonomy" id="1263870"/>
    <lineage>
        <taxon>Bacteria</taxon>
        <taxon>Pseudomonadati</taxon>
        <taxon>Planctomycetota</taxon>
        <taxon>Planctomycetia</taxon>
        <taxon>Pirellulales</taxon>
        <taxon>Pirellulaceae</taxon>
        <taxon>Rhodopirellula</taxon>
    </lineage>
</organism>
<dbReference type="Proteomes" id="UP000011885">
    <property type="component" value="Unassembled WGS sequence"/>
</dbReference>
<evidence type="ECO:0000313" key="2">
    <source>
        <dbReference type="Proteomes" id="UP000011885"/>
    </source>
</evidence>
<keyword evidence="2" id="KW-1185">Reference proteome</keyword>
<reference evidence="1 2" key="1">
    <citation type="journal article" date="2013" name="Mar. Genomics">
        <title>Expression of sulfatases in Rhodopirellula baltica and the diversity of sulfatases in the genus Rhodopirellula.</title>
        <authorList>
            <person name="Wegner C.E."/>
            <person name="Richter-Heitmann T."/>
            <person name="Klindworth A."/>
            <person name="Klockow C."/>
            <person name="Richter M."/>
            <person name="Achstetter T."/>
            <person name="Glockner F.O."/>
            <person name="Harder J."/>
        </authorList>
    </citation>
    <scope>NUCLEOTIDE SEQUENCE [LARGE SCALE GENOMIC DNA]</scope>
    <source>
        <strain evidence="1 2">SM41</strain>
    </source>
</reference>
<protein>
    <submittedName>
        <fullName evidence="1">Uncharacterized protein</fullName>
    </submittedName>
</protein>
<proteinExistence type="predicted"/>
<name>M5U6Y2_9BACT</name>
<dbReference type="AlphaFoldDB" id="M5U6Y2"/>
<dbReference type="EMBL" id="ANOH01000114">
    <property type="protein sequence ID" value="EMI57044.1"/>
    <property type="molecule type" value="Genomic_DNA"/>
</dbReference>
<sequence>MVTDEIFGEAATDLFFPLFGDDDGDRDIDGQDYGQFGIRFLRQLV</sequence>